<gene>
    <name evidence="1" type="ORF">EVOR1521_LOCUS32103</name>
</gene>
<evidence type="ECO:0000313" key="2">
    <source>
        <dbReference type="Proteomes" id="UP001178507"/>
    </source>
</evidence>
<accession>A0AA36NL42</accession>
<organism evidence="1 2">
    <name type="scientific">Effrenium voratum</name>
    <dbReference type="NCBI Taxonomy" id="2562239"/>
    <lineage>
        <taxon>Eukaryota</taxon>
        <taxon>Sar</taxon>
        <taxon>Alveolata</taxon>
        <taxon>Dinophyceae</taxon>
        <taxon>Suessiales</taxon>
        <taxon>Symbiodiniaceae</taxon>
        <taxon>Effrenium</taxon>
    </lineage>
</organism>
<comment type="caution">
    <text evidence="1">The sequence shown here is derived from an EMBL/GenBank/DDBJ whole genome shotgun (WGS) entry which is preliminary data.</text>
</comment>
<evidence type="ECO:0000313" key="1">
    <source>
        <dbReference type="EMBL" id="CAJ1411574.1"/>
    </source>
</evidence>
<reference evidence="1" key="1">
    <citation type="submission" date="2023-08" db="EMBL/GenBank/DDBJ databases">
        <authorList>
            <person name="Chen Y."/>
            <person name="Shah S."/>
            <person name="Dougan E. K."/>
            <person name="Thang M."/>
            <person name="Chan C."/>
        </authorList>
    </citation>
    <scope>NUCLEOTIDE SEQUENCE</scope>
</reference>
<protein>
    <submittedName>
        <fullName evidence="1">Uncharacterized protein</fullName>
    </submittedName>
</protein>
<keyword evidence="2" id="KW-1185">Reference proteome</keyword>
<name>A0AA36NL42_9DINO</name>
<dbReference type="AlphaFoldDB" id="A0AA36NL42"/>
<dbReference type="Proteomes" id="UP001178507">
    <property type="component" value="Unassembled WGS sequence"/>
</dbReference>
<sequence length="100" mass="11329">MFSGALSQTPCELPAASLWRHCIFSLMLGVQIMPLPKQLMLSRLRLKVRLMGPLRHPRSSVLRCQNLRTHVRFRLLPLPGPAAPDMKEKLQKLQDCACAL</sequence>
<proteinExistence type="predicted"/>
<dbReference type="EMBL" id="CAUJNA010003881">
    <property type="protein sequence ID" value="CAJ1411574.1"/>
    <property type="molecule type" value="Genomic_DNA"/>
</dbReference>